<dbReference type="AlphaFoldDB" id="A0A067KYS0"/>
<dbReference type="EMBL" id="KK914405">
    <property type="protein sequence ID" value="KDP37410.1"/>
    <property type="molecule type" value="Genomic_DNA"/>
</dbReference>
<feature type="region of interest" description="Disordered" evidence="1">
    <location>
        <begin position="1"/>
        <end position="36"/>
    </location>
</feature>
<sequence length="101" mass="11281">MADVGEDSLAKLPSHGEERMDDVPGSGQQSFPHSFKDKVVQGMEMDMDKDPLDDVSFVIFTEDISIDKSDVIPEYSDCEANDSEDDDVLFARETSDPYLQD</sequence>
<proteinExistence type="predicted"/>
<dbReference type="Proteomes" id="UP000027138">
    <property type="component" value="Unassembled WGS sequence"/>
</dbReference>
<reference evidence="2 3" key="1">
    <citation type="journal article" date="2014" name="PLoS ONE">
        <title>Global Analysis of Gene Expression Profiles in Physic Nut (Jatropha curcas L.) Seedlings Exposed to Salt Stress.</title>
        <authorList>
            <person name="Zhang L."/>
            <person name="Zhang C."/>
            <person name="Wu P."/>
            <person name="Chen Y."/>
            <person name="Li M."/>
            <person name="Jiang H."/>
            <person name="Wu G."/>
        </authorList>
    </citation>
    <scope>NUCLEOTIDE SEQUENCE [LARGE SCALE GENOMIC DNA]</scope>
    <source>
        <strain evidence="3">cv. GZQX0401</strain>
        <tissue evidence="2">Young leaves</tissue>
    </source>
</reference>
<evidence type="ECO:0000313" key="3">
    <source>
        <dbReference type="Proteomes" id="UP000027138"/>
    </source>
</evidence>
<organism evidence="2 3">
    <name type="scientific">Jatropha curcas</name>
    <name type="common">Barbados nut</name>
    <dbReference type="NCBI Taxonomy" id="180498"/>
    <lineage>
        <taxon>Eukaryota</taxon>
        <taxon>Viridiplantae</taxon>
        <taxon>Streptophyta</taxon>
        <taxon>Embryophyta</taxon>
        <taxon>Tracheophyta</taxon>
        <taxon>Spermatophyta</taxon>
        <taxon>Magnoliopsida</taxon>
        <taxon>eudicotyledons</taxon>
        <taxon>Gunneridae</taxon>
        <taxon>Pentapetalae</taxon>
        <taxon>rosids</taxon>
        <taxon>fabids</taxon>
        <taxon>Malpighiales</taxon>
        <taxon>Euphorbiaceae</taxon>
        <taxon>Crotonoideae</taxon>
        <taxon>Jatropheae</taxon>
        <taxon>Jatropha</taxon>
    </lineage>
</organism>
<evidence type="ECO:0000313" key="2">
    <source>
        <dbReference type="EMBL" id="KDP37410.1"/>
    </source>
</evidence>
<name>A0A067KYS0_JATCU</name>
<protein>
    <submittedName>
        <fullName evidence="2">Uncharacterized protein</fullName>
    </submittedName>
</protein>
<gene>
    <name evidence="2" type="ORF">JCGZ_06894</name>
</gene>
<accession>A0A067KYS0</accession>
<evidence type="ECO:0000256" key="1">
    <source>
        <dbReference type="SAM" id="MobiDB-lite"/>
    </source>
</evidence>
<keyword evidence="3" id="KW-1185">Reference proteome</keyword>